<sequence>MPSTLVALCFGAREPAVLAQFWARLLDRETTAGPDGSTDVEPAGAADLRIRYVPFDHPRRGPNQTHLHLTSTSPEHQLATVDRALALGGSHLDVGQLPEEAHIVLADPEGNEFCVIEADNGFLADTAPLGELACDGSAAVGRFWSGALGWPLVWDQDEETAIQSPAGGTKISWGGPPFRDKRGRNRLYLALAPVGATELEIDRLIALGAARAEHLDAELGGAALTDPGANELVLLEP</sequence>
<keyword evidence="3" id="KW-1185">Reference proteome</keyword>
<evidence type="ECO:0000259" key="1">
    <source>
        <dbReference type="Pfam" id="PF18029"/>
    </source>
</evidence>
<dbReference type="Gene3D" id="3.10.180.10">
    <property type="entry name" value="2,3-Dihydroxybiphenyl 1,2-Dioxygenase, domain 1"/>
    <property type="match status" value="2"/>
</dbReference>
<dbReference type="KEGG" id="aef:GEV26_03010"/>
<dbReference type="RefSeq" id="WP_153651691.1">
    <property type="nucleotide sequence ID" value="NZ_CP045737.1"/>
</dbReference>
<dbReference type="Pfam" id="PF18029">
    <property type="entry name" value="Glyoxalase_6"/>
    <property type="match status" value="2"/>
</dbReference>
<dbReference type="InterPro" id="IPR041581">
    <property type="entry name" value="Glyoxalase_6"/>
</dbReference>
<dbReference type="SUPFAM" id="SSF54593">
    <property type="entry name" value="Glyoxalase/Bleomycin resistance protein/Dihydroxybiphenyl dioxygenase"/>
    <property type="match status" value="2"/>
</dbReference>
<gene>
    <name evidence="2" type="ORF">GEV26_03010</name>
</gene>
<protein>
    <submittedName>
        <fullName evidence="2">VOC family protein</fullName>
    </submittedName>
</protein>
<dbReference type="EMBL" id="CP045737">
    <property type="protein sequence ID" value="QGG40420.1"/>
    <property type="molecule type" value="Genomic_DNA"/>
</dbReference>
<reference evidence="2 3" key="1">
    <citation type="submission" date="2019-11" db="EMBL/GenBank/DDBJ databases">
        <authorList>
            <person name="Li J."/>
        </authorList>
    </citation>
    <scope>NUCLEOTIDE SEQUENCE [LARGE SCALE GENOMIC DNA]</scope>
    <source>
        <strain evidence="2 3">MF47</strain>
    </source>
</reference>
<dbReference type="Proteomes" id="UP000392064">
    <property type="component" value="Chromosome"/>
</dbReference>
<evidence type="ECO:0000313" key="2">
    <source>
        <dbReference type="EMBL" id="QGG40420.1"/>
    </source>
</evidence>
<feature type="domain" description="Glyoxalase-like" evidence="1">
    <location>
        <begin position="133"/>
        <end position="233"/>
    </location>
</feature>
<dbReference type="PANTHER" id="PTHR35908">
    <property type="entry name" value="HYPOTHETICAL FUSION PROTEIN"/>
    <property type="match status" value="1"/>
</dbReference>
<dbReference type="AlphaFoldDB" id="A0A5Q2MKE7"/>
<feature type="domain" description="Glyoxalase-like" evidence="1">
    <location>
        <begin position="8"/>
        <end position="116"/>
    </location>
</feature>
<name>A0A5Q2MKE7_9ACTN</name>
<proteinExistence type="predicted"/>
<organism evidence="2 3">
    <name type="scientific">Aeromicrobium yanjiei</name>
    <dbReference type="NCBI Taxonomy" id="2662028"/>
    <lineage>
        <taxon>Bacteria</taxon>
        <taxon>Bacillati</taxon>
        <taxon>Actinomycetota</taxon>
        <taxon>Actinomycetes</taxon>
        <taxon>Propionibacteriales</taxon>
        <taxon>Nocardioidaceae</taxon>
        <taxon>Aeromicrobium</taxon>
    </lineage>
</organism>
<accession>A0A5Q2MKE7</accession>
<dbReference type="PANTHER" id="PTHR35908:SF1">
    <property type="entry name" value="CONSERVED PROTEIN"/>
    <property type="match status" value="1"/>
</dbReference>
<dbReference type="InterPro" id="IPR029068">
    <property type="entry name" value="Glyas_Bleomycin-R_OHBP_Dase"/>
</dbReference>
<evidence type="ECO:0000313" key="3">
    <source>
        <dbReference type="Proteomes" id="UP000392064"/>
    </source>
</evidence>